<dbReference type="InterPro" id="IPR024079">
    <property type="entry name" value="MetalloPept_cat_dom_sf"/>
</dbReference>
<evidence type="ECO:0000256" key="1">
    <source>
        <dbReference type="SAM" id="SignalP"/>
    </source>
</evidence>
<dbReference type="InterPro" id="IPR033428">
    <property type="entry name" value="DUF5118"/>
</dbReference>
<dbReference type="RefSeq" id="WP_095511080.1">
    <property type="nucleotide sequence ID" value="NZ_MQWD01000001.1"/>
</dbReference>
<dbReference type="Gene3D" id="3.40.390.10">
    <property type="entry name" value="Collagenase (Catalytic Domain)"/>
    <property type="match status" value="1"/>
</dbReference>
<keyword evidence="1" id="KW-0732">Signal</keyword>
<keyword evidence="6" id="KW-1185">Reference proteome</keyword>
<evidence type="ECO:0000259" key="4">
    <source>
        <dbReference type="Pfam" id="PF17162"/>
    </source>
</evidence>
<name>A0A271J1S9_9BACT</name>
<feature type="domain" description="DUF5118" evidence="4">
    <location>
        <begin position="39"/>
        <end position="89"/>
    </location>
</feature>
<dbReference type="Pfam" id="PF17148">
    <property type="entry name" value="DUF5117"/>
    <property type="match status" value="1"/>
</dbReference>
<keyword evidence="5" id="KW-0482">Metalloprotease</keyword>
<dbReference type="Proteomes" id="UP000216339">
    <property type="component" value="Unassembled WGS sequence"/>
</dbReference>
<dbReference type="GO" id="GO:0006508">
    <property type="term" value="P:proteolysis"/>
    <property type="evidence" value="ECO:0007669"/>
    <property type="project" value="UniProtKB-KW"/>
</dbReference>
<dbReference type="CDD" id="cd04276">
    <property type="entry name" value="ZnMc_MMP_like_2"/>
    <property type="match status" value="1"/>
</dbReference>
<dbReference type="Pfam" id="PF17162">
    <property type="entry name" value="DUF5118"/>
    <property type="match status" value="1"/>
</dbReference>
<reference evidence="5 6" key="1">
    <citation type="submission" date="2016-11" db="EMBL/GenBank/DDBJ databases">
        <title>Study of marine rhodopsin-containing bacteria.</title>
        <authorList>
            <person name="Yoshizawa S."/>
            <person name="Kumagai Y."/>
            <person name="Kogure K."/>
        </authorList>
    </citation>
    <scope>NUCLEOTIDE SEQUENCE [LARGE SCALE GENOMIC DNA]</scope>
    <source>
        <strain evidence="5 6">SAORIC-28</strain>
    </source>
</reference>
<evidence type="ECO:0000313" key="6">
    <source>
        <dbReference type="Proteomes" id="UP000216339"/>
    </source>
</evidence>
<keyword evidence="5" id="KW-0378">Hydrolase</keyword>
<proteinExistence type="predicted"/>
<gene>
    <name evidence="5" type="ORF">BSZ37_13690</name>
</gene>
<sequence length="822" mass="92362">MSRWFTFLFALAFVAGCSSTAPVASGGESAESEDDDTFKPYDEVVTDDAATDEGLFDVHLFDEGEKLLVEIPDSLFGREMLVVSRLAKTTEGFQYGGSKVNTQAVRWERQGDHVLLRTVQYQSVAPDSLPIYRAVRAAQFEPIIARVAIEALGPDSTSVVVDMTDTFTGDTRVFGIPSGAREEFKVRRLDEDRSFLARAASYPENVEIRSVLTYDAGEPPENASTNTLSVEMSHSMILLPAEPMRPRRADPRVGYFSIEQTDYGLPAQRAEEREYITRWKLVPSDPEAYARGELVEPVEPIVYYVDPATPAEWREPIKQGIEDWNVAFEAAGFRNAIRAADAPVDDPDWSPEDARYSVVRYFPSETQNAYGPHVHDPRTGQILESDIGWYHNVMNLLRNWFFVQTAAVNPDARAPKFREAVMGELVRFVSAHEVGHTLGLPHNWISSTAYPVDSLRSPTFTAERGTAPSIMDYARFNYVAQPGDGVTQLMPRIGEYDIWAIKWGYTYFPDADSEEEERQRLQAMVAEIRDDPALRYGAQTFDPVDPRSQSEDLGDDAVYASELGLANLKRIVPRLQEWTTQEGESYDDLEELYGQVVGQWGRYLGHVGRQVGGVTIDPKLVGEEGPVYQPVPAERQRAAVAFLVDEAFSTPDWLLDTDLLGRIEPGGTADRVQRLQESALTRLLEPVRLGRLAEAEWLTDDAYPAAEMMDDLQAGIFSEIGPGRSIDPARRSLQRAYVDRLGELLNENPTAIPEPLFERAYDYRPQDIERSDVRPLARGALLTLEESIEAALPRYRAQNERAERYHLLDLQARIETILDPED</sequence>
<dbReference type="Pfam" id="PF16313">
    <property type="entry name" value="DUF4953"/>
    <property type="match status" value="1"/>
</dbReference>
<accession>A0A271J1S9</accession>
<evidence type="ECO:0000259" key="3">
    <source>
        <dbReference type="Pfam" id="PF17148"/>
    </source>
</evidence>
<dbReference type="InterPro" id="IPR033413">
    <property type="entry name" value="DUF5117"/>
</dbReference>
<dbReference type="EMBL" id="MQWD01000001">
    <property type="protein sequence ID" value="PAP77413.1"/>
    <property type="molecule type" value="Genomic_DNA"/>
</dbReference>
<dbReference type="GO" id="GO:0008237">
    <property type="term" value="F:metallopeptidase activity"/>
    <property type="evidence" value="ECO:0007669"/>
    <property type="project" value="UniProtKB-KW"/>
</dbReference>
<dbReference type="PROSITE" id="PS51257">
    <property type="entry name" value="PROKAR_LIPOPROTEIN"/>
    <property type="match status" value="1"/>
</dbReference>
<keyword evidence="5" id="KW-0645">Protease</keyword>
<dbReference type="InterPro" id="IPR034032">
    <property type="entry name" value="Zn_MMP-like_bac"/>
</dbReference>
<dbReference type="PANTHER" id="PTHR38478:SF1">
    <property type="entry name" value="ZINC DEPENDENT METALLOPROTEASE DOMAIN LIPOPROTEIN"/>
    <property type="match status" value="1"/>
</dbReference>
<feature type="signal peptide" evidence="1">
    <location>
        <begin position="1"/>
        <end position="23"/>
    </location>
</feature>
<feature type="domain" description="DUF5117" evidence="3">
    <location>
        <begin position="97"/>
        <end position="283"/>
    </location>
</feature>
<protein>
    <submittedName>
        <fullName evidence="5">Zinc-dependent metalloprotease</fullName>
    </submittedName>
</protein>
<dbReference type="SUPFAM" id="SSF55486">
    <property type="entry name" value="Metalloproteases ('zincins'), catalytic domain"/>
    <property type="match status" value="1"/>
</dbReference>
<dbReference type="OrthoDB" id="9776599at2"/>
<feature type="domain" description="EcxA zinc-binding" evidence="2">
    <location>
        <begin position="416"/>
        <end position="720"/>
    </location>
</feature>
<comment type="caution">
    <text evidence="5">The sequence shown here is derived from an EMBL/GenBank/DDBJ whole genome shotgun (WGS) entry which is preliminary data.</text>
</comment>
<dbReference type="InterPro" id="IPR032534">
    <property type="entry name" value="EcxA_zinc-bd"/>
</dbReference>
<dbReference type="PANTHER" id="PTHR38478">
    <property type="entry name" value="PEPTIDASE M1A AND M12B"/>
    <property type="match status" value="1"/>
</dbReference>
<evidence type="ECO:0000259" key="2">
    <source>
        <dbReference type="Pfam" id="PF16313"/>
    </source>
</evidence>
<evidence type="ECO:0000313" key="5">
    <source>
        <dbReference type="EMBL" id="PAP77413.1"/>
    </source>
</evidence>
<feature type="chain" id="PRO_5012854541" evidence="1">
    <location>
        <begin position="24"/>
        <end position="822"/>
    </location>
</feature>
<organism evidence="5 6">
    <name type="scientific">Rubrivirga marina</name>
    <dbReference type="NCBI Taxonomy" id="1196024"/>
    <lineage>
        <taxon>Bacteria</taxon>
        <taxon>Pseudomonadati</taxon>
        <taxon>Rhodothermota</taxon>
        <taxon>Rhodothermia</taxon>
        <taxon>Rhodothermales</taxon>
        <taxon>Rubricoccaceae</taxon>
        <taxon>Rubrivirga</taxon>
    </lineage>
</organism>
<dbReference type="AlphaFoldDB" id="A0A271J1S9"/>